<sequence>MTSPPRRWECTTLSGAFGRQWTNIAGSLGDTDEETDSEHTGRFMGTEAYGDSIDRTMMYYGLPFIQEADFPFNNYFTRLESPSGNNVFEVITSWMKHIPEGKWPNWMDTLLSKSPMQWDNSSNAGFSEGSHTWLPISTDYYTVNVDVQKTQPRSALMLYQELSLLHANELLLNRGWFCYLKTDSQFVVYTREMDGIDRIFLVVLNFGESSLLNLKQMISSIPTKVRIRLSTNSTNKGSEVDTQAIALGKGEGLILEYNTKTLLHHQTDFRDRCFVSNRACYSSVLNILYSCARHLDERDEDTGILFCSKHLQ</sequence>
<feature type="domain" description="Glycosyl hydrolase family 13 catalytic" evidence="1">
    <location>
        <begin position="113"/>
        <end position="169"/>
    </location>
</feature>
<dbReference type="PANTHER" id="PTHR10357:SF179">
    <property type="entry name" value="NEUTRAL AND BASIC AMINO ACID TRANSPORT PROTEIN RBAT"/>
    <property type="match status" value="1"/>
</dbReference>
<dbReference type="GO" id="GO:0006865">
    <property type="term" value="P:amino acid transport"/>
    <property type="evidence" value="ECO:0007669"/>
    <property type="project" value="TreeGrafter"/>
</dbReference>
<dbReference type="InterPro" id="IPR017853">
    <property type="entry name" value="GH"/>
</dbReference>
<name>A0A7J8E4W7_MOLMO</name>
<gene>
    <name evidence="2" type="ORF">HJG59_016821</name>
</gene>
<proteinExistence type="predicted"/>
<dbReference type="SUPFAM" id="SSF51445">
    <property type="entry name" value="(Trans)glycosidases"/>
    <property type="match status" value="1"/>
</dbReference>
<keyword evidence="3" id="KW-1185">Reference proteome</keyword>
<organism evidence="2 3">
    <name type="scientific">Molossus molossus</name>
    <name type="common">Pallas' mastiff bat</name>
    <name type="synonym">Vespertilio molossus</name>
    <dbReference type="NCBI Taxonomy" id="27622"/>
    <lineage>
        <taxon>Eukaryota</taxon>
        <taxon>Metazoa</taxon>
        <taxon>Chordata</taxon>
        <taxon>Craniata</taxon>
        <taxon>Vertebrata</taxon>
        <taxon>Euteleostomi</taxon>
        <taxon>Mammalia</taxon>
        <taxon>Eutheria</taxon>
        <taxon>Laurasiatheria</taxon>
        <taxon>Chiroptera</taxon>
        <taxon>Yangochiroptera</taxon>
        <taxon>Molossidae</taxon>
        <taxon>Molossus</taxon>
    </lineage>
</organism>
<dbReference type="AlphaFoldDB" id="A0A7J8E4W7"/>
<dbReference type="Gene3D" id="3.20.20.80">
    <property type="entry name" value="Glycosidases"/>
    <property type="match status" value="1"/>
</dbReference>
<dbReference type="FunFam" id="2.60.40.1180:FF:000026">
    <property type="entry name" value="Solute carrier family 3 (amino acid transporter heavy chain), member 1"/>
    <property type="match status" value="1"/>
</dbReference>
<dbReference type="EMBL" id="JACASF010000015">
    <property type="protein sequence ID" value="KAF6430279.1"/>
    <property type="molecule type" value="Genomic_DNA"/>
</dbReference>
<dbReference type="InterPro" id="IPR006047">
    <property type="entry name" value="GH13_cat_dom"/>
</dbReference>
<comment type="caution">
    <text evidence="2">The sequence shown here is derived from an EMBL/GenBank/DDBJ whole genome shotgun (WGS) entry which is preliminary data.</text>
</comment>
<protein>
    <submittedName>
        <fullName evidence="2">Solute carrier family 3 member 1</fullName>
    </submittedName>
</protein>
<reference evidence="2 3" key="1">
    <citation type="journal article" date="2020" name="Nature">
        <title>Six reference-quality genomes reveal evolution of bat adaptations.</title>
        <authorList>
            <person name="Jebb D."/>
            <person name="Huang Z."/>
            <person name="Pippel M."/>
            <person name="Hughes G.M."/>
            <person name="Lavrichenko K."/>
            <person name="Devanna P."/>
            <person name="Winkler S."/>
            <person name="Jermiin L.S."/>
            <person name="Skirmuntt E.C."/>
            <person name="Katzourakis A."/>
            <person name="Burkitt-Gray L."/>
            <person name="Ray D.A."/>
            <person name="Sullivan K.A.M."/>
            <person name="Roscito J.G."/>
            <person name="Kirilenko B.M."/>
            <person name="Davalos L.M."/>
            <person name="Corthals A.P."/>
            <person name="Power M.L."/>
            <person name="Jones G."/>
            <person name="Ransome R.D."/>
            <person name="Dechmann D.K.N."/>
            <person name="Locatelli A.G."/>
            <person name="Puechmaille S.J."/>
            <person name="Fedrigo O."/>
            <person name="Jarvis E.D."/>
            <person name="Hiller M."/>
            <person name="Vernes S.C."/>
            <person name="Myers E.W."/>
            <person name="Teeling E.C."/>
        </authorList>
    </citation>
    <scope>NUCLEOTIDE SEQUENCE [LARGE SCALE GENOMIC DNA]</scope>
    <source>
        <strain evidence="2">MMolMol1</strain>
        <tissue evidence="2">Muscle</tissue>
    </source>
</reference>
<dbReference type="Proteomes" id="UP000550707">
    <property type="component" value="Unassembled WGS sequence"/>
</dbReference>
<evidence type="ECO:0000313" key="2">
    <source>
        <dbReference type="EMBL" id="KAF6430279.1"/>
    </source>
</evidence>
<dbReference type="GO" id="GO:0005975">
    <property type="term" value="P:carbohydrate metabolic process"/>
    <property type="evidence" value="ECO:0007669"/>
    <property type="project" value="InterPro"/>
</dbReference>
<evidence type="ECO:0000313" key="3">
    <source>
        <dbReference type="Proteomes" id="UP000550707"/>
    </source>
</evidence>
<dbReference type="PANTHER" id="PTHR10357">
    <property type="entry name" value="ALPHA-AMYLASE FAMILY MEMBER"/>
    <property type="match status" value="1"/>
</dbReference>
<dbReference type="Gene3D" id="2.60.40.1180">
    <property type="entry name" value="Golgi alpha-mannosidase II"/>
    <property type="match status" value="1"/>
</dbReference>
<dbReference type="InterPro" id="IPR013780">
    <property type="entry name" value="Glyco_hydro_b"/>
</dbReference>
<evidence type="ECO:0000259" key="1">
    <source>
        <dbReference type="Pfam" id="PF00128"/>
    </source>
</evidence>
<dbReference type="Pfam" id="PF00128">
    <property type="entry name" value="Alpha-amylase"/>
    <property type="match status" value="1"/>
</dbReference>
<accession>A0A7J8E4W7</accession>